<dbReference type="OrthoDB" id="10479580at2759"/>
<evidence type="ECO:0000313" key="2">
    <source>
        <dbReference type="Proteomes" id="UP000078348"/>
    </source>
</evidence>
<gene>
    <name evidence="1" type="ORF">AV274_5151</name>
</gene>
<keyword evidence="2" id="KW-1185">Reference proteome</keyword>
<evidence type="ECO:0000313" key="1">
    <source>
        <dbReference type="EMBL" id="OAO13147.1"/>
    </source>
</evidence>
<protein>
    <submittedName>
        <fullName evidence="1">Uncharacterized protein</fullName>
    </submittedName>
</protein>
<reference evidence="1 2" key="1">
    <citation type="submission" date="2016-05" db="EMBL/GenBank/DDBJ databases">
        <title>Nuclear genome of Blastocystis sp. subtype 1 NandII.</title>
        <authorList>
            <person name="Gentekaki E."/>
            <person name="Curtis B."/>
            <person name="Stairs C."/>
            <person name="Eme L."/>
            <person name="Herman E."/>
            <person name="Klimes V."/>
            <person name="Arias M.C."/>
            <person name="Elias M."/>
            <person name="Hilliou F."/>
            <person name="Klute M."/>
            <person name="Malik S.-B."/>
            <person name="Pightling A."/>
            <person name="Rachubinski R."/>
            <person name="Salas D."/>
            <person name="Schlacht A."/>
            <person name="Suga H."/>
            <person name="Archibald J."/>
            <person name="Ball S.G."/>
            <person name="Clark G."/>
            <person name="Dacks J."/>
            <person name="Van Der Giezen M."/>
            <person name="Tsaousis A."/>
            <person name="Roger A."/>
        </authorList>
    </citation>
    <scope>NUCLEOTIDE SEQUENCE [LARGE SCALE GENOMIC DNA]</scope>
    <source>
        <strain evidence="2">ATCC 50177 / NandII</strain>
    </source>
</reference>
<accession>A0A196SAM0</accession>
<dbReference type="EMBL" id="LXWW01000454">
    <property type="protein sequence ID" value="OAO13147.1"/>
    <property type="molecule type" value="Genomic_DNA"/>
</dbReference>
<name>A0A196SAM0_BLAHN</name>
<comment type="caution">
    <text evidence="1">The sequence shown here is derived from an EMBL/GenBank/DDBJ whole genome shotgun (WGS) entry which is preliminary data.</text>
</comment>
<proteinExistence type="predicted"/>
<dbReference type="AlphaFoldDB" id="A0A196SAM0"/>
<dbReference type="Proteomes" id="UP000078348">
    <property type="component" value="Unassembled WGS sequence"/>
</dbReference>
<organism evidence="1 2">
    <name type="scientific">Blastocystis sp. subtype 1 (strain ATCC 50177 / NandII)</name>
    <dbReference type="NCBI Taxonomy" id="478820"/>
    <lineage>
        <taxon>Eukaryota</taxon>
        <taxon>Sar</taxon>
        <taxon>Stramenopiles</taxon>
        <taxon>Bigyra</taxon>
        <taxon>Opalozoa</taxon>
        <taxon>Opalinata</taxon>
        <taxon>Blastocystidae</taxon>
        <taxon>Blastocystis</taxon>
    </lineage>
</organism>
<sequence length="639" mass="69699">MGIIAICLVSIKGEIGCVVKNSIVSYQRVASLINSFKTIMEDIRISCKSSNRSALGGKRIEDVYPIAEPIPLVIGAYRLTYLLINDMYIITVDLDNHSPFLALDVLSKVKEVVCKSMSDGVAFSKVEEKKIYFYYAFRRCINGMEGESVVGVRIRQILLASDPLDNYVSGNALYEINDVIHAGEVPKETREFTRDAWEAVLHLEGRIPNDTKKVIKAALHEEPYDQFFDVTSELPHHKIPETATTPMAELIVDSEYDVTELTAPLREIDAALKKVEREPTEFTVYPLSDVKPASEAICQPPEDPDAKEEETVAEKVEEDEEAEEEIAVTNTIQVAVPGRTATPAAATPAATPAAAATAATATATATAEASDEEGEVEELRVVQFDGKVVESIKVDQGPEDLVRKQILKGEIHMKPVLPEGIGEGRTAAKLMISGAGAYAFTPEEGVCKTVDDSGDVKVFEVMLPTTGAADMVHVLTYTGPVPEGNTPCLVECASMRSETTTTSSLTVRCSANVPSIVEGMTCYLSPPLLSNDAELKRTLKFKPKGGFVKKTQKCRWIDQVMEAGNEYLFSSDITEPVELGSNPKERASAYCPGEVKGKFNGILSGIRPSIGEDQDQALKCTYMKREFVANSQFALVFTP</sequence>